<comment type="caution">
    <text evidence="6">The sequence shown here is derived from an EMBL/GenBank/DDBJ whole genome shotgun (WGS) entry which is preliminary data.</text>
</comment>
<accession>A0A0W0ST66</accession>
<dbReference type="InterPro" id="IPR000163">
    <property type="entry name" value="Prohibitin"/>
</dbReference>
<dbReference type="Gene3D" id="3.30.479.30">
    <property type="entry name" value="Band 7 domain"/>
    <property type="match status" value="1"/>
</dbReference>
<evidence type="ECO:0000256" key="4">
    <source>
        <dbReference type="SAM" id="Phobius"/>
    </source>
</evidence>
<dbReference type="EMBL" id="LNXV01000004">
    <property type="protein sequence ID" value="KTC86586.1"/>
    <property type="molecule type" value="Genomic_DNA"/>
</dbReference>
<evidence type="ECO:0000256" key="3">
    <source>
        <dbReference type="SAM" id="Coils"/>
    </source>
</evidence>
<keyword evidence="3" id="KW-0175">Coiled coil</keyword>
<organism evidence="6 7">
    <name type="scientific">Legionella brunensis</name>
    <dbReference type="NCBI Taxonomy" id="29422"/>
    <lineage>
        <taxon>Bacteria</taxon>
        <taxon>Pseudomonadati</taxon>
        <taxon>Pseudomonadota</taxon>
        <taxon>Gammaproteobacteria</taxon>
        <taxon>Legionellales</taxon>
        <taxon>Legionellaceae</taxon>
        <taxon>Legionella</taxon>
    </lineage>
</organism>
<dbReference type="GO" id="GO:0016020">
    <property type="term" value="C:membrane"/>
    <property type="evidence" value="ECO:0007669"/>
    <property type="project" value="UniProtKB-SubCell"/>
</dbReference>
<evidence type="ECO:0000259" key="5">
    <source>
        <dbReference type="SMART" id="SM00244"/>
    </source>
</evidence>
<proteinExistence type="predicted"/>
<sequence>MKKINPIFIPLLFVIFLFFIISTVSIIPVGYVGIPVLFGRVQTGYLDPGIHFTNPFTRVVKFDLRTQKADEEGVIPSKEMLNLTLKTSVNYHLNKSKIVDIYSSVGVDYFDKLIEPHIRSSIRQITSNYNAEQFFSGDRNEIASNIQKSLIQELEPRGVVIESIMLKEILPPESIRLAIENKQAQQQEAEGMKFRLQREKLEAERKKIEAEGIQQFQEIVKRGIDQNLLAWKGIEATEALAKSPNAKIIIIGNNDKGGLPLIMPTNN</sequence>
<dbReference type="GO" id="GO:0007005">
    <property type="term" value="P:mitochondrion organization"/>
    <property type="evidence" value="ECO:0007669"/>
    <property type="project" value="TreeGrafter"/>
</dbReference>
<dbReference type="CDD" id="cd03401">
    <property type="entry name" value="SPFH_prohibitin"/>
    <property type="match status" value="1"/>
</dbReference>
<feature type="coiled-coil region" evidence="3">
    <location>
        <begin position="179"/>
        <end position="211"/>
    </location>
</feature>
<dbReference type="SUPFAM" id="SSF117892">
    <property type="entry name" value="Band 7/SPFH domain"/>
    <property type="match status" value="1"/>
</dbReference>
<dbReference type="InterPro" id="IPR036013">
    <property type="entry name" value="Band_7/SPFH_dom_sf"/>
</dbReference>
<dbReference type="Pfam" id="PF01145">
    <property type="entry name" value="Band_7"/>
    <property type="match status" value="1"/>
</dbReference>
<evidence type="ECO:0000313" key="6">
    <source>
        <dbReference type="EMBL" id="KTC86586.1"/>
    </source>
</evidence>
<dbReference type="OrthoDB" id="9792660at2"/>
<dbReference type="InterPro" id="IPR001107">
    <property type="entry name" value="Band_7"/>
</dbReference>
<name>A0A0W0ST66_9GAMM</name>
<dbReference type="Proteomes" id="UP000054742">
    <property type="component" value="Unassembled WGS sequence"/>
</dbReference>
<evidence type="ECO:0000313" key="7">
    <source>
        <dbReference type="Proteomes" id="UP000054742"/>
    </source>
</evidence>
<dbReference type="RefSeq" id="WP_058440626.1">
    <property type="nucleotide sequence ID" value="NZ_CAAAHU010000007.1"/>
</dbReference>
<protein>
    <submittedName>
        <fullName evidence="6">SPFH domain / Band 7 family protein</fullName>
    </submittedName>
</protein>
<evidence type="ECO:0000256" key="1">
    <source>
        <dbReference type="ARBA" id="ARBA00004167"/>
    </source>
</evidence>
<feature type="transmembrane region" description="Helical" evidence="4">
    <location>
        <begin position="7"/>
        <end position="31"/>
    </location>
</feature>
<dbReference type="SMART" id="SM00244">
    <property type="entry name" value="PHB"/>
    <property type="match status" value="1"/>
</dbReference>
<keyword evidence="2 4" id="KW-0472">Membrane</keyword>
<keyword evidence="4" id="KW-1133">Transmembrane helix</keyword>
<dbReference type="PATRIC" id="fig|29422.6.peg.555"/>
<keyword evidence="4" id="KW-0812">Transmembrane</keyword>
<comment type="subcellular location">
    <subcellularLocation>
        <location evidence="1">Membrane</location>
        <topology evidence="1">Single-pass membrane protein</topology>
    </subcellularLocation>
</comment>
<dbReference type="PANTHER" id="PTHR23222:SF1">
    <property type="entry name" value="PROHIBITIN-2"/>
    <property type="match status" value="1"/>
</dbReference>
<dbReference type="PANTHER" id="PTHR23222">
    <property type="entry name" value="PROHIBITIN"/>
    <property type="match status" value="1"/>
</dbReference>
<dbReference type="STRING" id="29422.Lbru_0527"/>
<dbReference type="AlphaFoldDB" id="A0A0W0ST66"/>
<gene>
    <name evidence="6" type="ORF">Lbru_0527</name>
</gene>
<feature type="domain" description="Band 7" evidence="5">
    <location>
        <begin position="22"/>
        <end position="183"/>
    </location>
</feature>
<keyword evidence="7" id="KW-1185">Reference proteome</keyword>
<evidence type="ECO:0000256" key="2">
    <source>
        <dbReference type="ARBA" id="ARBA00023136"/>
    </source>
</evidence>
<reference evidence="6 7" key="1">
    <citation type="submission" date="2015-11" db="EMBL/GenBank/DDBJ databases">
        <title>Genomic analysis of 38 Legionella species identifies large and diverse effector repertoires.</title>
        <authorList>
            <person name="Burstein D."/>
            <person name="Amaro F."/>
            <person name="Zusman T."/>
            <person name="Lifshitz Z."/>
            <person name="Cohen O."/>
            <person name="Gilbert J.A."/>
            <person name="Pupko T."/>
            <person name="Shuman H.A."/>
            <person name="Segal G."/>
        </authorList>
    </citation>
    <scope>NUCLEOTIDE SEQUENCE [LARGE SCALE GENOMIC DNA]</scope>
    <source>
        <strain evidence="6 7">ATCC 43878</strain>
    </source>
</reference>